<reference evidence="2" key="2">
    <citation type="submission" date="2020-05" db="UniProtKB">
        <authorList>
            <consortium name="EnsemblMetazoa"/>
        </authorList>
    </citation>
    <scope>IDENTIFICATION</scope>
    <source>
        <strain evidence="2">IAEA</strain>
    </source>
</reference>
<keyword evidence="3" id="KW-1185">Reference proteome</keyword>
<sequence length="79" mass="9290">MQDHSRKLEKLQRRRGLQRNKNSLHKYKIERVEAHHLFNAIHTWSTTAIVLSVLRIVIVNKMPCDAFTLLSAATDRARR</sequence>
<proteinExistence type="predicted"/>
<name>A0A1B0BMD7_9MUSC</name>
<evidence type="ECO:0000313" key="2">
    <source>
        <dbReference type="EnsemblMetazoa" id="GPPI034692-PA"/>
    </source>
</evidence>
<dbReference type="Proteomes" id="UP000092460">
    <property type="component" value="Unassembled WGS sequence"/>
</dbReference>
<feature type="compositionally biased region" description="Basic residues" evidence="1">
    <location>
        <begin position="12"/>
        <end position="22"/>
    </location>
</feature>
<dbReference type="EnsemblMetazoa" id="GPPI034692-RA">
    <property type="protein sequence ID" value="GPPI034692-PA"/>
    <property type="gene ID" value="GPPI034692"/>
</dbReference>
<protein>
    <submittedName>
        <fullName evidence="2">Uncharacterized protein</fullName>
    </submittedName>
</protein>
<feature type="compositionally biased region" description="Basic and acidic residues" evidence="1">
    <location>
        <begin position="1"/>
        <end position="11"/>
    </location>
</feature>
<dbReference type="VEuPathDB" id="VectorBase:GPPI034692"/>
<evidence type="ECO:0000256" key="1">
    <source>
        <dbReference type="SAM" id="MobiDB-lite"/>
    </source>
</evidence>
<dbReference type="AlphaFoldDB" id="A0A1B0BMD7"/>
<dbReference type="EMBL" id="JXJN01016830">
    <property type="status" value="NOT_ANNOTATED_CDS"/>
    <property type="molecule type" value="Genomic_DNA"/>
</dbReference>
<evidence type="ECO:0000313" key="3">
    <source>
        <dbReference type="Proteomes" id="UP000092460"/>
    </source>
</evidence>
<organism evidence="2 3">
    <name type="scientific">Glossina palpalis gambiensis</name>
    <dbReference type="NCBI Taxonomy" id="67801"/>
    <lineage>
        <taxon>Eukaryota</taxon>
        <taxon>Metazoa</taxon>
        <taxon>Ecdysozoa</taxon>
        <taxon>Arthropoda</taxon>
        <taxon>Hexapoda</taxon>
        <taxon>Insecta</taxon>
        <taxon>Pterygota</taxon>
        <taxon>Neoptera</taxon>
        <taxon>Endopterygota</taxon>
        <taxon>Diptera</taxon>
        <taxon>Brachycera</taxon>
        <taxon>Muscomorpha</taxon>
        <taxon>Hippoboscoidea</taxon>
        <taxon>Glossinidae</taxon>
        <taxon>Glossina</taxon>
    </lineage>
</organism>
<feature type="region of interest" description="Disordered" evidence="1">
    <location>
        <begin position="1"/>
        <end position="22"/>
    </location>
</feature>
<reference evidence="3" key="1">
    <citation type="submission" date="2015-01" db="EMBL/GenBank/DDBJ databases">
        <authorList>
            <person name="Aksoy S."/>
            <person name="Warren W."/>
            <person name="Wilson R.K."/>
        </authorList>
    </citation>
    <scope>NUCLEOTIDE SEQUENCE [LARGE SCALE GENOMIC DNA]</scope>
    <source>
        <strain evidence="3">IAEA</strain>
    </source>
</reference>
<accession>A0A1B0BMD7</accession>